<proteinExistence type="predicted"/>
<dbReference type="EMBL" id="SMBZ01000045">
    <property type="protein sequence ID" value="TCV08288.1"/>
    <property type="molecule type" value="Genomic_DNA"/>
</dbReference>
<name>A0A4R3VN85_9SPHI</name>
<evidence type="ECO:0000313" key="3">
    <source>
        <dbReference type="Proteomes" id="UP000295197"/>
    </source>
</evidence>
<evidence type="ECO:0008006" key="4">
    <source>
        <dbReference type="Google" id="ProtNLM"/>
    </source>
</evidence>
<accession>A0A4R3VN85</accession>
<protein>
    <recommendedName>
        <fullName evidence="4">Outer membrane protein with beta-barrel domain</fullName>
    </recommendedName>
</protein>
<dbReference type="RefSeq" id="WP_132778644.1">
    <property type="nucleotide sequence ID" value="NZ_SMBZ01000045.1"/>
</dbReference>
<organism evidence="2 3">
    <name type="scientific">Sphingobacterium alimentarium</name>
    <dbReference type="NCBI Taxonomy" id="797292"/>
    <lineage>
        <taxon>Bacteria</taxon>
        <taxon>Pseudomonadati</taxon>
        <taxon>Bacteroidota</taxon>
        <taxon>Sphingobacteriia</taxon>
        <taxon>Sphingobacteriales</taxon>
        <taxon>Sphingobacteriaceae</taxon>
        <taxon>Sphingobacterium</taxon>
    </lineage>
</organism>
<keyword evidence="1" id="KW-0732">Signal</keyword>
<evidence type="ECO:0000313" key="2">
    <source>
        <dbReference type="EMBL" id="TCV08288.1"/>
    </source>
</evidence>
<dbReference type="OrthoDB" id="790740at2"/>
<evidence type="ECO:0000256" key="1">
    <source>
        <dbReference type="SAM" id="SignalP"/>
    </source>
</evidence>
<dbReference type="AlphaFoldDB" id="A0A4R3VN85"/>
<dbReference type="Proteomes" id="UP000295197">
    <property type="component" value="Unassembled WGS sequence"/>
</dbReference>
<feature type="chain" id="PRO_5020350970" description="Outer membrane protein with beta-barrel domain" evidence="1">
    <location>
        <begin position="18"/>
        <end position="252"/>
    </location>
</feature>
<comment type="caution">
    <text evidence="2">The sequence shown here is derived from an EMBL/GenBank/DDBJ whole genome shotgun (WGS) entry which is preliminary data.</text>
</comment>
<reference evidence="2 3" key="1">
    <citation type="submission" date="2019-03" db="EMBL/GenBank/DDBJ databases">
        <title>Genomic Encyclopedia of Type Strains, Phase IV (KMG-IV): sequencing the most valuable type-strain genomes for metagenomic binning, comparative biology and taxonomic classification.</title>
        <authorList>
            <person name="Goeker M."/>
        </authorList>
    </citation>
    <scope>NUCLEOTIDE SEQUENCE [LARGE SCALE GENOMIC DNA]</scope>
    <source>
        <strain evidence="2 3">DSM 22362</strain>
    </source>
</reference>
<keyword evidence="3" id="KW-1185">Reference proteome</keyword>
<gene>
    <name evidence="2" type="ORF">EDC17_104525</name>
</gene>
<sequence length="252" mass="27950">MRLLLILSVLITTPFLAISQYCPPLSGKADGGRQFHITVGYGITRLYGDVNENNALGSAGTIKFDYSFIKGLYFGLESQFGSLKTDAINSAVPRQSDNDYIAGGVVATIHPFEFFSPKKYGRPTFGDLFAESLFIGVGALYVINNYDYIYRDVNNTSTYGVIEEVNEYGYPTFKERTRSLVLPSLNFGTAFPLNYQHNNYRGNVLSAVLKAQINFSGNDALDGYTPYNADGTLINSANDVYNFYSLGLRYSF</sequence>
<feature type="signal peptide" evidence="1">
    <location>
        <begin position="1"/>
        <end position="17"/>
    </location>
</feature>